<evidence type="ECO:0000256" key="1">
    <source>
        <dbReference type="ARBA" id="ARBA00022676"/>
    </source>
</evidence>
<accession>A0A0F9LTF9</accession>
<dbReference type="Gene3D" id="3.90.550.10">
    <property type="entry name" value="Spore Coat Polysaccharide Biosynthesis Protein SpsA, Chain A"/>
    <property type="match status" value="1"/>
</dbReference>
<dbReference type="InterPro" id="IPR018763">
    <property type="entry name" value="DUF2334"/>
</dbReference>
<dbReference type="PANTHER" id="PTHR43630">
    <property type="entry name" value="POLY-BETA-1,6-N-ACETYL-D-GLUCOSAMINE SYNTHASE"/>
    <property type="match status" value="1"/>
</dbReference>
<dbReference type="SUPFAM" id="SSF88713">
    <property type="entry name" value="Glycoside hydrolase/deacetylase"/>
    <property type="match status" value="1"/>
</dbReference>
<evidence type="ECO:0000256" key="2">
    <source>
        <dbReference type="ARBA" id="ARBA00022679"/>
    </source>
</evidence>
<feature type="transmembrane region" description="Helical" evidence="3">
    <location>
        <begin position="482"/>
        <end position="502"/>
    </location>
</feature>
<name>A0A0F9LTF9_9ZZZZ</name>
<dbReference type="Pfam" id="PF10096">
    <property type="entry name" value="DUF2334"/>
    <property type="match status" value="1"/>
</dbReference>
<feature type="transmembrane region" description="Helical" evidence="3">
    <location>
        <begin position="854"/>
        <end position="874"/>
    </location>
</feature>
<dbReference type="GO" id="GO:0016757">
    <property type="term" value="F:glycosyltransferase activity"/>
    <property type="evidence" value="ECO:0007669"/>
    <property type="project" value="UniProtKB-KW"/>
</dbReference>
<dbReference type="SUPFAM" id="SSF53448">
    <property type="entry name" value="Nucleotide-diphospho-sugar transferases"/>
    <property type="match status" value="1"/>
</dbReference>
<sequence length="897" mass="102540">MKQKSILVALFVLSALFISPFFAASNTIKKDPIKKILIVRSDSDLAYQHAHDLDSYIRHFNTSTKTIHEIDYKKGLIDKYDAIFYIGTKLSKPNIDFTKDIVKTKKSVVWIFRNISFLSKEAKEKLGFEPIGYVDRLSSVSYKNKLLKNSNEGIASIKITKPEKVKIIAKAVGNNKVSAPYIIQSGNFTYVAGNPFSKAIEGSAVLAFADYLHEVIQDHKERLSAMVRIEELKMMVDYLHINEVPFTMAVIPVYKKTPKSKPVYAHEKPKFVEFLKYAKEKGASFIMHGYTHQVNGKTAEDAEFWHMKKSIPLNNTVDTKRRLRLGIAEFKKIGITPKVWETPHYAAGEADRRVFAQFFDNAFERQGLFIPYVIPKNEFGQRLIPETLGYPSDVLGETTDSIIKNAERTKVVRDGYSVFFIHPFRPISDLAKIVDGISEQGYKFVSLNKVIGEKVIKPKKPFVLDRIIFLFAYQLNKISENVSSWIIVSMLFVTYYLVIFGLSRRYKDKPYKVNPNMFVIFIVPALNEEKVIGATIKNLLSIKGKNYMVLAINDNSDDKTGEILKKFESKKLRVLETKPPYARQGKGSALNLAYKYISKLAVVKKYGRKNVILSIVDSDGKVDPRAIEAITPYFEDEKTGAVQALVRIINHDRNLLTKWQDFEFRVFCYMFQSARELMGSVGLGGNGQFVRLTALDSLGKKPWTDCLTEDLDIGIRLLLNGWRNRYCRTTYVAQQAVPSIGPLIKQRTRWFQGHLTCWKHLPKLAASKLPLITKLDVAYYLLAVLLTFFIIPANVFVLIYAGYSLLNTDLLSLIINVYGYKTIFLIYIYHFGALPIFIYGYWRSKKQSLIKATLLSHIYMFVSVIWLVAGYLAVFKIGFRKSKWAKTPRWTEGTEEA</sequence>
<reference evidence="4" key="1">
    <citation type="journal article" date="2015" name="Nature">
        <title>Complex archaea that bridge the gap between prokaryotes and eukaryotes.</title>
        <authorList>
            <person name="Spang A."/>
            <person name="Saw J.H."/>
            <person name="Jorgensen S.L."/>
            <person name="Zaremba-Niedzwiedzka K."/>
            <person name="Martijn J."/>
            <person name="Lind A.E."/>
            <person name="van Eijk R."/>
            <person name="Schleper C."/>
            <person name="Guy L."/>
            <person name="Ettema T.J."/>
        </authorList>
    </citation>
    <scope>NUCLEOTIDE SEQUENCE</scope>
</reference>
<keyword evidence="3" id="KW-0812">Transmembrane</keyword>
<evidence type="ECO:0000256" key="3">
    <source>
        <dbReference type="SAM" id="Phobius"/>
    </source>
</evidence>
<dbReference type="EMBL" id="LAZR01006682">
    <property type="protein sequence ID" value="KKM90346.1"/>
    <property type="molecule type" value="Genomic_DNA"/>
</dbReference>
<keyword evidence="1" id="KW-0328">Glycosyltransferase</keyword>
<feature type="transmembrane region" description="Helical" evidence="3">
    <location>
        <begin position="777"/>
        <end position="803"/>
    </location>
</feature>
<keyword evidence="3" id="KW-0472">Membrane</keyword>
<feature type="transmembrane region" description="Helical" evidence="3">
    <location>
        <begin position="823"/>
        <end position="842"/>
    </location>
</feature>
<gene>
    <name evidence="4" type="ORF">LCGC14_1239580</name>
</gene>
<protein>
    <recommendedName>
        <fullName evidence="5">DUF2334 domain-containing protein</fullName>
    </recommendedName>
</protein>
<proteinExistence type="predicted"/>
<keyword evidence="2" id="KW-0808">Transferase</keyword>
<dbReference type="Gene3D" id="3.20.20.370">
    <property type="entry name" value="Glycoside hydrolase/deacetylase"/>
    <property type="match status" value="1"/>
</dbReference>
<dbReference type="AlphaFoldDB" id="A0A0F9LTF9"/>
<comment type="caution">
    <text evidence="4">The sequence shown here is derived from an EMBL/GenBank/DDBJ whole genome shotgun (WGS) entry which is preliminary data.</text>
</comment>
<dbReference type="InterPro" id="IPR029044">
    <property type="entry name" value="Nucleotide-diphossugar_trans"/>
</dbReference>
<dbReference type="Pfam" id="PF13641">
    <property type="entry name" value="Glyco_tranf_2_3"/>
    <property type="match status" value="1"/>
</dbReference>
<evidence type="ECO:0008006" key="5">
    <source>
        <dbReference type="Google" id="ProtNLM"/>
    </source>
</evidence>
<dbReference type="GO" id="GO:0005975">
    <property type="term" value="P:carbohydrate metabolic process"/>
    <property type="evidence" value="ECO:0007669"/>
    <property type="project" value="InterPro"/>
</dbReference>
<organism evidence="4">
    <name type="scientific">marine sediment metagenome</name>
    <dbReference type="NCBI Taxonomy" id="412755"/>
    <lineage>
        <taxon>unclassified sequences</taxon>
        <taxon>metagenomes</taxon>
        <taxon>ecological metagenomes</taxon>
    </lineage>
</organism>
<dbReference type="InterPro" id="IPR011330">
    <property type="entry name" value="Glyco_hydro/deAcase_b/a-brl"/>
</dbReference>
<dbReference type="PANTHER" id="PTHR43630:SF1">
    <property type="entry name" value="POLY-BETA-1,6-N-ACETYL-D-GLUCOSAMINE SYNTHASE"/>
    <property type="match status" value="1"/>
</dbReference>
<keyword evidence="3" id="KW-1133">Transmembrane helix</keyword>
<evidence type="ECO:0000313" key="4">
    <source>
        <dbReference type="EMBL" id="KKM90346.1"/>
    </source>
</evidence>